<comment type="caution">
    <text evidence="1">The sequence shown here is derived from an EMBL/GenBank/DDBJ whole genome shotgun (WGS) entry which is preliminary data.</text>
</comment>
<reference evidence="2" key="1">
    <citation type="journal article" date="2019" name="Int. J. Syst. Evol. Microbiol.">
        <title>The Global Catalogue of Microorganisms (GCM) 10K type strain sequencing project: providing services to taxonomists for standard genome sequencing and annotation.</title>
        <authorList>
            <consortium name="The Broad Institute Genomics Platform"/>
            <consortium name="The Broad Institute Genome Sequencing Center for Infectious Disease"/>
            <person name="Wu L."/>
            <person name="Ma J."/>
        </authorList>
    </citation>
    <scope>NUCLEOTIDE SEQUENCE [LARGE SCALE GENOMIC DNA]</scope>
    <source>
        <strain evidence="2">CGMCC 1.12478</strain>
    </source>
</reference>
<dbReference type="RefSeq" id="WP_188480644.1">
    <property type="nucleotide sequence ID" value="NZ_BMFC01000001.1"/>
</dbReference>
<protein>
    <submittedName>
        <fullName evidence="1">Uncharacterized protein</fullName>
    </submittedName>
</protein>
<dbReference type="EMBL" id="BMFC01000001">
    <property type="protein sequence ID" value="GGB93762.1"/>
    <property type="molecule type" value="Genomic_DNA"/>
</dbReference>
<sequence>MQVSIEKLEHLRDVMKLIVRARTDGRKYVPVVLKLEAEIAARKNLDDDYARIIADAA</sequence>
<organism evidence="1 2">
    <name type="scientific">Marivita lacus</name>
    <dbReference type="NCBI Taxonomy" id="1323742"/>
    <lineage>
        <taxon>Bacteria</taxon>
        <taxon>Pseudomonadati</taxon>
        <taxon>Pseudomonadota</taxon>
        <taxon>Alphaproteobacteria</taxon>
        <taxon>Rhodobacterales</taxon>
        <taxon>Roseobacteraceae</taxon>
        <taxon>Marivita</taxon>
    </lineage>
</organism>
<accession>A0ABQ1KE09</accession>
<name>A0ABQ1KE09_9RHOB</name>
<gene>
    <name evidence="1" type="ORF">GCM10011363_07990</name>
</gene>
<proteinExistence type="predicted"/>
<keyword evidence="2" id="KW-1185">Reference proteome</keyword>
<evidence type="ECO:0000313" key="2">
    <source>
        <dbReference type="Proteomes" id="UP000645462"/>
    </source>
</evidence>
<evidence type="ECO:0000313" key="1">
    <source>
        <dbReference type="EMBL" id="GGB93762.1"/>
    </source>
</evidence>
<dbReference type="Proteomes" id="UP000645462">
    <property type="component" value="Unassembled WGS sequence"/>
</dbReference>